<dbReference type="PANTHER" id="PTHR37984:SF5">
    <property type="entry name" value="PROTEIN NYNRIN-LIKE"/>
    <property type="match status" value="1"/>
</dbReference>
<dbReference type="EMBL" id="AVOT02040069">
    <property type="protein sequence ID" value="MBW0535219.1"/>
    <property type="molecule type" value="Genomic_DNA"/>
</dbReference>
<keyword evidence="4" id="KW-1185">Reference proteome</keyword>
<dbReference type="PANTHER" id="PTHR37984">
    <property type="entry name" value="PROTEIN CBG26694"/>
    <property type="match status" value="1"/>
</dbReference>
<dbReference type="InterPro" id="IPR012337">
    <property type="entry name" value="RNaseH-like_sf"/>
</dbReference>
<dbReference type="InterPro" id="IPR050951">
    <property type="entry name" value="Retrovirus_Pol_polyprotein"/>
</dbReference>
<accession>A0A9Q3FA13</accession>
<proteinExistence type="predicted"/>
<gene>
    <name evidence="3" type="ORF">O181_074934</name>
</gene>
<keyword evidence="1" id="KW-0694">RNA-binding</keyword>
<dbReference type="AlphaFoldDB" id="A0A9Q3FA13"/>
<dbReference type="Gene3D" id="3.30.420.10">
    <property type="entry name" value="Ribonuclease H-like superfamily/Ribonuclease H"/>
    <property type="match status" value="1"/>
</dbReference>
<dbReference type="GO" id="GO:0005634">
    <property type="term" value="C:nucleus"/>
    <property type="evidence" value="ECO:0007669"/>
    <property type="project" value="UniProtKB-ARBA"/>
</dbReference>
<evidence type="ECO:0000256" key="1">
    <source>
        <dbReference type="ARBA" id="ARBA00022884"/>
    </source>
</evidence>
<comment type="caution">
    <text evidence="3">The sequence shown here is derived from an EMBL/GenBank/DDBJ whole genome shotgun (WGS) entry which is preliminary data.</text>
</comment>
<evidence type="ECO:0000313" key="4">
    <source>
        <dbReference type="Proteomes" id="UP000765509"/>
    </source>
</evidence>
<name>A0A9Q3FA13_9BASI</name>
<dbReference type="GO" id="GO:0003723">
    <property type="term" value="F:RNA binding"/>
    <property type="evidence" value="ECO:0007669"/>
    <property type="project" value="UniProtKB-KW"/>
</dbReference>
<evidence type="ECO:0000259" key="2">
    <source>
        <dbReference type="PROSITE" id="PS50994"/>
    </source>
</evidence>
<reference evidence="3" key="1">
    <citation type="submission" date="2021-03" db="EMBL/GenBank/DDBJ databases">
        <title>Draft genome sequence of rust myrtle Austropuccinia psidii MF-1, a brazilian biotype.</title>
        <authorList>
            <person name="Quecine M.C."/>
            <person name="Pachon D.M.R."/>
            <person name="Bonatelli M.L."/>
            <person name="Correr F.H."/>
            <person name="Franceschini L.M."/>
            <person name="Leite T.F."/>
            <person name="Margarido G.R.A."/>
            <person name="Almeida C.A."/>
            <person name="Ferrarezi J.A."/>
            <person name="Labate C.A."/>
        </authorList>
    </citation>
    <scope>NUCLEOTIDE SEQUENCE</scope>
    <source>
        <strain evidence="3">MF-1</strain>
    </source>
</reference>
<dbReference type="Proteomes" id="UP000765509">
    <property type="component" value="Unassembled WGS sequence"/>
</dbReference>
<feature type="domain" description="Integrase catalytic" evidence="2">
    <location>
        <begin position="48"/>
        <end position="189"/>
    </location>
</feature>
<dbReference type="InterPro" id="IPR036397">
    <property type="entry name" value="RNaseH_sf"/>
</dbReference>
<dbReference type="PROSITE" id="PS50994">
    <property type="entry name" value="INTEGRASE"/>
    <property type="match status" value="1"/>
</dbReference>
<dbReference type="SUPFAM" id="SSF53098">
    <property type="entry name" value="Ribonuclease H-like"/>
    <property type="match status" value="1"/>
</dbReference>
<dbReference type="InterPro" id="IPR001584">
    <property type="entry name" value="Integrase_cat-core"/>
</dbReference>
<sequence>MIIEYKEMKNSLTEATLLLMAECDISFKLYIAACGDGVGAALHQLQIIEEKPQEAPVTALPPSGDKVFNAFLVIVDRYRETPILLPCHKYDIALYTALLIWQRVISHTGLFMNIIGDRDPKFTSALWNNLHRLFGTKISFFTAYHPQIEGISDGMIQTSKDIIKRVCPYALELKYTDCFTHYWHTRIST</sequence>
<evidence type="ECO:0000313" key="3">
    <source>
        <dbReference type="EMBL" id="MBW0535219.1"/>
    </source>
</evidence>
<protein>
    <recommendedName>
        <fullName evidence="2">Integrase catalytic domain-containing protein</fullName>
    </recommendedName>
</protein>
<dbReference type="GO" id="GO:0015074">
    <property type="term" value="P:DNA integration"/>
    <property type="evidence" value="ECO:0007669"/>
    <property type="project" value="InterPro"/>
</dbReference>
<organism evidence="3 4">
    <name type="scientific">Austropuccinia psidii MF-1</name>
    <dbReference type="NCBI Taxonomy" id="1389203"/>
    <lineage>
        <taxon>Eukaryota</taxon>
        <taxon>Fungi</taxon>
        <taxon>Dikarya</taxon>
        <taxon>Basidiomycota</taxon>
        <taxon>Pucciniomycotina</taxon>
        <taxon>Pucciniomycetes</taxon>
        <taxon>Pucciniales</taxon>
        <taxon>Sphaerophragmiaceae</taxon>
        <taxon>Austropuccinia</taxon>
    </lineage>
</organism>